<dbReference type="OrthoDB" id="656626at2759"/>
<feature type="domain" description="Bifunctional inhibitor/plant lipid transfer protein/seed storage helical" evidence="2">
    <location>
        <begin position="16"/>
        <end position="109"/>
    </location>
</feature>
<dbReference type="PANTHER" id="PTHR33122">
    <property type="entry name" value="LIPID BINDING PROTEIN-RELATED"/>
    <property type="match status" value="1"/>
</dbReference>
<dbReference type="Pfam" id="PF14368">
    <property type="entry name" value="LTP_2"/>
    <property type="match status" value="1"/>
</dbReference>
<evidence type="ECO:0000259" key="2">
    <source>
        <dbReference type="Pfam" id="PF14368"/>
    </source>
</evidence>
<evidence type="ECO:0000313" key="4">
    <source>
        <dbReference type="Proteomes" id="UP000011116"/>
    </source>
</evidence>
<dbReference type="RefSeq" id="XP_044973168.1">
    <property type="nucleotide sequence ID" value="XM_045117233.1"/>
</dbReference>
<dbReference type="AlphaFoldDB" id="A0A8I6WVM3"/>
<evidence type="ECO:0000313" key="3">
    <source>
        <dbReference type="EnsemblPlants" id="HORVU.MOREX.r3.3HG0309260.1.CDS1"/>
    </source>
</evidence>
<feature type="signal peptide" evidence="1">
    <location>
        <begin position="1"/>
        <end position="29"/>
    </location>
</feature>
<keyword evidence="1" id="KW-0732">Signal</keyword>
<keyword evidence="4" id="KW-1185">Reference proteome</keyword>
<organism evidence="3 4">
    <name type="scientific">Hordeum vulgare subsp. vulgare</name>
    <name type="common">Domesticated barley</name>
    <dbReference type="NCBI Taxonomy" id="112509"/>
    <lineage>
        <taxon>Eukaryota</taxon>
        <taxon>Viridiplantae</taxon>
        <taxon>Streptophyta</taxon>
        <taxon>Embryophyta</taxon>
        <taxon>Tracheophyta</taxon>
        <taxon>Spermatophyta</taxon>
        <taxon>Magnoliopsida</taxon>
        <taxon>Liliopsida</taxon>
        <taxon>Poales</taxon>
        <taxon>Poaceae</taxon>
        <taxon>BOP clade</taxon>
        <taxon>Pooideae</taxon>
        <taxon>Triticodae</taxon>
        <taxon>Triticeae</taxon>
        <taxon>Hordeinae</taxon>
        <taxon>Hordeum</taxon>
    </lineage>
</organism>
<dbReference type="InterPro" id="IPR039265">
    <property type="entry name" value="DIR1-like"/>
</dbReference>
<dbReference type="GO" id="GO:0005504">
    <property type="term" value="F:fatty acid binding"/>
    <property type="evidence" value="ECO:0007669"/>
    <property type="project" value="InterPro"/>
</dbReference>
<dbReference type="PANTHER" id="PTHR33122:SF62">
    <property type="entry name" value="OS01G0914300 PROTEIN"/>
    <property type="match status" value="1"/>
</dbReference>
<dbReference type="GeneID" id="123440675"/>
<evidence type="ECO:0000256" key="1">
    <source>
        <dbReference type="SAM" id="SignalP"/>
    </source>
</evidence>
<dbReference type="CDD" id="cd04660">
    <property type="entry name" value="nsLTP_like"/>
    <property type="match status" value="1"/>
</dbReference>
<reference evidence="3" key="3">
    <citation type="submission" date="2022-01" db="UniProtKB">
        <authorList>
            <consortium name="EnsemblPlants"/>
        </authorList>
    </citation>
    <scope>IDENTIFICATION</scope>
    <source>
        <strain evidence="3">subsp. vulgare</strain>
    </source>
</reference>
<proteinExistence type="predicted"/>
<dbReference type="GO" id="GO:0009627">
    <property type="term" value="P:systemic acquired resistance"/>
    <property type="evidence" value="ECO:0007669"/>
    <property type="project" value="InterPro"/>
</dbReference>
<dbReference type="InterPro" id="IPR044741">
    <property type="entry name" value="NsLTP-like"/>
</dbReference>
<dbReference type="Gramene" id="HORVU.MOREX.r2.3HG0258180.1">
    <property type="protein sequence ID" value="HORVU.MOREX.r2.3HG0258180.1.CDS.1"/>
    <property type="gene ID" value="HORVU.MOREX.r2.3HG0258180"/>
</dbReference>
<sequence length="109" mass="10881">MAGRRKATMASAVAVALLLAMAAVSGAAAGGYTACGVDLERMKGSCGSYCARGSREARPSSQCCGALSGADFPCLCRLKGALASFGNLDAGRAMQIPSKCGIRGAPRSC</sequence>
<dbReference type="Gene3D" id="1.10.110.10">
    <property type="entry name" value="Plant lipid-transfer and hydrophobic proteins"/>
    <property type="match status" value="1"/>
</dbReference>
<feature type="chain" id="PRO_5035321382" description="Bifunctional inhibitor/plant lipid transfer protein/seed storage helical domain-containing protein" evidence="1">
    <location>
        <begin position="30"/>
        <end position="109"/>
    </location>
</feature>
<dbReference type="InterPro" id="IPR016140">
    <property type="entry name" value="Bifunc_inhib/LTP/seed_store"/>
</dbReference>
<dbReference type="Gramene" id="HORVU.MOREX.r3.3HG0309260.1">
    <property type="protein sequence ID" value="HORVU.MOREX.r3.3HG0309260.1.CDS1"/>
    <property type="gene ID" value="HORVU.MOREX.r3.3HG0309260"/>
</dbReference>
<dbReference type="EnsemblPlants" id="HORVU.MOREX.r3.3HG0309260.1">
    <property type="protein sequence ID" value="HORVU.MOREX.r3.3HG0309260.1.CDS1"/>
    <property type="gene ID" value="HORVU.MOREX.r3.3HG0309260"/>
</dbReference>
<dbReference type="SUPFAM" id="SSF47699">
    <property type="entry name" value="Bifunctional inhibitor/lipid-transfer protein/seed storage 2S albumin"/>
    <property type="match status" value="1"/>
</dbReference>
<dbReference type="InterPro" id="IPR036312">
    <property type="entry name" value="Bifun_inhib/LTP/seed_sf"/>
</dbReference>
<reference evidence="3" key="2">
    <citation type="submission" date="2020-10" db="EMBL/GenBank/DDBJ databases">
        <authorList>
            <person name="Scholz U."/>
            <person name="Mascher M."/>
            <person name="Fiebig A."/>
        </authorList>
    </citation>
    <scope>NUCLEOTIDE SEQUENCE [LARGE SCALE GENOMIC DNA]</scope>
    <source>
        <strain evidence="3">cv. Morex</strain>
    </source>
</reference>
<name>A0A8I6WVM3_HORVV</name>
<dbReference type="SMR" id="A0A8I6WVM3"/>
<reference evidence="4" key="1">
    <citation type="journal article" date="2012" name="Nature">
        <title>A physical, genetic and functional sequence assembly of the barley genome.</title>
        <authorList>
            <consortium name="The International Barley Genome Sequencing Consortium"/>
            <person name="Mayer K.F."/>
            <person name="Waugh R."/>
            <person name="Brown J.W."/>
            <person name="Schulman A."/>
            <person name="Langridge P."/>
            <person name="Platzer M."/>
            <person name="Fincher G.B."/>
            <person name="Muehlbauer G.J."/>
            <person name="Sato K."/>
            <person name="Close T.J."/>
            <person name="Wise R.P."/>
            <person name="Stein N."/>
        </authorList>
    </citation>
    <scope>NUCLEOTIDE SEQUENCE [LARGE SCALE GENOMIC DNA]</scope>
    <source>
        <strain evidence="4">cv. Morex</strain>
    </source>
</reference>
<dbReference type="KEGG" id="hvg:123440675"/>
<protein>
    <recommendedName>
        <fullName evidence="2">Bifunctional inhibitor/plant lipid transfer protein/seed storage helical domain-containing protein</fullName>
    </recommendedName>
</protein>
<accession>A0A8I6WVM3</accession>
<dbReference type="Proteomes" id="UP000011116">
    <property type="component" value="Chromosome 3H"/>
</dbReference>
<gene>
    <name evidence="3" type="primary">LOC123440675</name>
</gene>